<comment type="similarity">
    <text evidence="5 6">Belongs to the Psb28 family.</text>
</comment>
<evidence type="ECO:0000313" key="8">
    <source>
        <dbReference type="Proteomes" id="UP000631421"/>
    </source>
</evidence>
<sequence length="113" mass="12502">MTAKIQLARGIDEEATDVKITRSKDGDTSVATFIFAAPKCMTGESASTNEILGMYMIDEEGEMVTRNVNAKFINGKSAGIEAIHKLNGDNEWQRFLRFMTRYAESNGMSLNKA</sequence>
<dbReference type="GO" id="GO:0031676">
    <property type="term" value="C:plasma membrane-derived thylakoid membrane"/>
    <property type="evidence" value="ECO:0007669"/>
    <property type="project" value="UniProtKB-SubCell"/>
</dbReference>
<dbReference type="Gene3D" id="2.40.30.220">
    <property type="entry name" value="Photosystem II Psb28"/>
    <property type="match status" value="1"/>
</dbReference>
<accession>A0A926UPV0</accession>
<dbReference type="InterPro" id="IPR005610">
    <property type="entry name" value="PSII_Psb28_class-1"/>
</dbReference>
<evidence type="ECO:0000256" key="2">
    <source>
        <dbReference type="ARBA" id="ARBA00022531"/>
    </source>
</evidence>
<dbReference type="RefSeq" id="WP_190349196.1">
    <property type="nucleotide sequence ID" value="NZ_JACJPY010000003.1"/>
</dbReference>
<keyword evidence="3 5" id="KW-0472">Membrane</keyword>
<keyword evidence="4 5" id="KW-0604">Photosystem II</keyword>
<evidence type="ECO:0000256" key="6">
    <source>
        <dbReference type="RuleBase" id="RU003509"/>
    </source>
</evidence>
<dbReference type="InterPro" id="IPR038676">
    <property type="entry name" value="Psb28_c1_sf"/>
</dbReference>
<evidence type="ECO:0000256" key="5">
    <source>
        <dbReference type="HAMAP-Rule" id="MF_01370"/>
    </source>
</evidence>
<reference evidence="7" key="1">
    <citation type="journal article" date="2015" name="ISME J.">
        <title>Draft Genome Sequence of Streptomyces incarnatus NRRL8089, which Produces the Nucleoside Antibiotic Sinefungin.</title>
        <authorList>
            <person name="Oshima K."/>
            <person name="Hattori M."/>
            <person name="Shimizu H."/>
            <person name="Fukuda K."/>
            <person name="Nemoto M."/>
            <person name="Inagaki K."/>
            <person name="Tamura T."/>
        </authorList>
    </citation>
    <scope>NUCLEOTIDE SEQUENCE</scope>
    <source>
        <strain evidence="7">FACHB-1277</strain>
    </source>
</reference>
<comment type="caution">
    <text evidence="7">The sequence shown here is derived from an EMBL/GenBank/DDBJ whole genome shotgun (WGS) entry which is preliminary data.</text>
</comment>
<comment type="subcellular location">
    <subcellularLocation>
        <location evidence="5">Cellular thylakoid membrane</location>
        <topology evidence="5">Peripheral membrane protein</topology>
        <orientation evidence="5">Cytoplasmic side</orientation>
    </subcellularLocation>
    <subcellularLocation>
        <location evidence="1">Membrane</location>
        <topology evidence="1">Peripheral membrane protein</topology>
    </subcellularLocation>
</comment>
<evidence type="ECO:0000313" key="7">
    <source>
        <dbReference type="EMBL" id="MBD2148859.1"/>
    </source>
</evidence>
<evidence type="ECO:0000256" key="3">
    <source>
        <dbReference type="ARBA" id="ARBA00023136"/>
    </source>
</evidence>
<name>A0A926UPV0_9CYAN</name>
<comment type="subunit">
    <text evidence="5">Part of the photosystem II complex.</text>
</comment>
<dbReference type="AlphaFoldDB" id="A0A926UPV0"/>
<dbReference type="PANTHER" id="PTHR34963">
    <property type="match status" value="1"/>
</dbReference>
<dbReference type="HAMAP" id="MF_01370">
    <property type="entry name" value="PSII_Psb28"/>
    <property type="match status" value="1"/>
</dbReference>
<dbReference type="GO" id="GO:0009654">
    <property type="term" value="C:photosystem II oxygen evolving complex"/>
    <property type="evidence" value="ECO:0007669"/>
    <property type="project" value="InterPro"/>
</dbReference>
<keyword evidence="8" id="KW-1185">Reference proteome</keyword>
<evidence type="ECO:0000256" key="4">
    <source>
        <dbReference type="ARBA" id="ARBA00023276"/>
    </source>
</evidence>
<reference evidence="7" key="2">
    <citation type="submission" date="2020-08" db="EMBL/GenBank/DDBJ databases">
        <authorList>
            <person name="Chen M."/>
            <person name="Teng W."/>
            <person name="Zhao L."/>
            <person name="Hu C."/>
            <person name="Zhou Y."/>
            <person name="Han B."/>
            <person name="Song L."/>
            <person name="Shu W."/>
        </authorList>
    </citation>
    <scope>NUCLEOTIDE SEQUENCE</scope>
    <source>
        <strain evidence="7">FACHB-1277</strain>
    </source>
</reference>
<evidence type="ECO:0000256" key="1">
    <source>
        <dbReference type="ARBA" id="ARBA00004170"/>
    </source>
</evidence>
<dbReference type="Pfam" id="PF03912">
    <property type="entry name" value="Psb28"/>
    <property type="match status" value="1"/>
</dbReference>
<dbReference type="NCBIfam" id="TIGR03047">
    <property type="entry name" value="PS_II_psb28"/>
    <property type="match status" value="1"/>
</dbReference>
<proteinExistence type="inferred from homology"/>
<dbReference type="Proteomes" id="UP000631421">
    <property type="component" value="Unassembled WGS sequence"/>
</dbReference>
<dbReference type="PANTHER" id="PTHR34963:SF2">
    <property type="entry name" value="PHOTOSYSTEM II REACTION CENTER PSB28 PROTEIN, CHLOROPLASTIC"/>
    <property type="match status" value="1"/>
</dbReference>
<protein>
    <recommendedName>
        <fullName evidence="5 6">Photosystem II reaction center Psb28 protein</fullName>
    </recommendedName>
    <alternativeName>
        <fullName evidence="5">Photosystem II 13 kDa protein</fullName>
    </alternativeName>
    <alternativeName>
        <fullName evidence="5">Photosystem II reaction center W protein</fullName>
    </alternativeName>
</protein>
<keyword evidence="5" id="KW-0793">Thylakoid</keyword>
<keyword evidence="2 5" id="KW-0602">Photosynthesis</keyword>
<gene>
    <name evidence="5 7" type="primary">psb28</name>
    <name evidence="7" type="ORF">H6F44_01770</name>
</gene>
<organism evidence="7 8">
    <name type="scientific">Pseudanabaena cinerea FACHB-1277</name>
    <dbReference type="NCBI Taxonomy" id="2949581"/>
    <lineage>
        <taxon>Bacteria</taxon>
        <taxon>Bacillati</taxon>
        <taxon>Cyanobacteriota</taxon>
        <taxon>Cyanophyceae</taxon>
        <taxon>Pseudanabaenales</taxon>
        <taxon>Pseudanabaenaceae</taxon>
        <taxon>Pseudanabaena</taxon>
        <taxon>Pseudanabaena cinerea</taxon>
    </lineage>
</organism>
<dbReference type="GO" id="GO:0015979">
    <property type="term" value="P:photosynthesis"/>
    <property type="evidence" value="ECO:0007669"/>
    <property type="project" value="UniProtKB-UniRule"/>
</dbReference>
<dbReference type="EMBL" id="JACJPY010000003">
    <property type="protein sequence ID" value="MBD2148859.1"/>
    <property type="molecule type" value="Genomic_DNA"/>
</dbReference>